<evidence type="ECO:0000256" key="6">
    <source>
        <dbReference type="ARBA" id="ARBA00023136"/>
    </source>
</evidence>
<evidence type="ECO:0000256" key="3">
    <source>
        <dbReference type="ARBA" id="ARBA00022679"/>
    </source>
</evidence>
<name>A0A090D2J3_9BACT</name>
<evidence type="ECO:0000256" key="7">
    <source>
        <dbReference type="SAM" id="SignalP"/>
    </source>
</evidence>
<keyword evidence="7" id="KW-0732">Signal</keyword>
<comment type="subcellular location">
    <subcellularLocation>
        <location evidence="1">Membrane</location>
        <topology evidence="1">Single-pass membrane protein</topology>
    </subcellularLocation>
</comment>
<dbReference type="PANTHER" id="PTHR21461:SF69">
    <property type="entry name" value="GLYCOSYLTRANSFERASE FAMILY 92 PROTEIN"/>
    <property type="match status" value="1"/>
</dbReference>
<dbReference type="eggNOG" id="COG0463">
    <property type="taxonomic scope" value="Bacteria"/>
</dbReference>
<dbReference type="STRING" id="1437425.CSEC_1599"/>
<evidence type="ECO:0000256" key="4">
    <source>
        <dbReference type="ARBA" id="ARBA00022692"/>
    </source>
</evidence>
<dbReference type="OrthoDB" id="1997677at2"/>
<keyword evidence="2" id="KW-0328">Glycosyltransferase</keyword>
<feature type="chain" id="PRO_5001853728" evidence="7">
    <location>
        <begin position="20"/>
        <end position="305"/>
    </location>
</feature>
<evidence type="ECO:0000256" key="2">
    <source>
        <dbReference type="ARBA" id="ARBA00022676"/>
    </source>
</evidence>
<dbReference type="Pfam" id="PF01697">
    <property type="entry name" value="Glyco_transf_92"/>
    <property type="match status" value="1"/>
</dbReference>
<organism evidence="8 9">
    <name type="scientific">Candidatus Criblamydia sequanensis CRIB-18</name>
    <dbReference type="NCBI Taxonomy" id="1437425"/>
    <lineage>
        <taxon>Bacteria</taxon>
        <taxon>Pseudomonadati</taxon>
        <taxon>Chlamydiota</taxon>
        <taxon>Chlamydiia</taxon>
        <taxon>Parachlamydiales</taxon>
        <taxon>Candidatus Criblamydiaceae</taxon>
        <taxon>Candidatus Criblamydia</taxon>
    </lineage>
</organism>
<keyword evidence="5" id="KW-1133">Transmembrane helix</keyword>
<dbReference type="EMBL" id="CCEJ010000008">
    <property type="protein sequence ID" value="CDR34413.1"/>
    <property type="molecule type" value="Genomic_DNA"/>
</dbReference>
<accession>A0A090D2J3</accession>
<keyword evidence="4" id="KW-0812">Transmembrane</keyword>
<dbReference type="InterPro" id="IPR008166">
    <property type="entry name" value="Glyco_transf_92"/>
</dbReference>
<keyword evidence="6" id="KW-0472">Membrane</keyword>
<protein>
    <submittedName>
        <fullName evidence="8">Conserved putative secreted protein</fullName>
    </submittedName>
</protein>
<dbReference type="GO" id="GO:0016757">
    <property type="term" value="F:glycosyltransferase activity"/>
    <property type="evidence" value="ECO:0007669"/>
    <property type="project" value="UniProtKB-KW"/>
</dbReference>
<sequence>MLFKRFFLLSFLFLTSIFAIEKNQKTYKHPLVMCSMFKNEARFLKEWIEFHKLVGVTHFYLYNNRSEDSFMEVLTPYVESGEVTLIQWDVAVTDRKSWIKAQEDAFLDGVKKSCGVAKWAAFLDIDEFIVPVVKDSIVDVLNEYEDVPAIIVNWIMFGTSDVEKIPENQLMTEVLVKRAKLTNEHHISYKSIVRPEYVEKPWTSHAFIYKKNSDPKMGKKNKTLYAVNENREVVKKLGSGKPSYSKLQMNHYWTRDKEFFNTEKKDRLKKRHPYLDLEAYIKPFSVEKDETILRFLPKLHKAMKS</sequence>
<keyword evidence="3" id="KW-0808">Transferase</keyword>
<reference evidence="8" key="1">
    <citation type="submission" date="2013-12" db="EMBL/GenBank/DDBJ databases">
        <authorList>
            <person name="Linke B."/>
        </authorList>
    </citation>
    <scope>NUCLEOTIDE SEQUENCE [LARGE SCALE GENOMIC DNA]</scope>
    <source>
        <strain evidence="8">CRIB-18</strain>
    </source>
</reference>
<feature type="signal peptide" evidence="7">
    <location>
        <begin position="1"/>
        <end position="19"/>
    </location>
</feature>
<dbReference type="GO" id="GO:0005737">
    <property type="term" value="C:cytoplasm"/>
    <property type="evidence" value="ECO:0007669"/>
    <property type="project" value="TreeGrafter"/>
</dbReference>
<dbReference type="AlphaFoldDB" id="A0A090D2J3"/>
<keyword evidence="9" id="KW-1185">Reference proteome</keyword>
<gene>
    <name evidence="8" type="ORF">CSEC_1599</name>
</gene>
<reference evidence="8" key="2">
    <citation type="submission" date="2014-09" db="EMBL/GenBank/DDBJ databases">
        <title>Criblamydia sequanensis harbors a mega-plasmid encoding arsenite resistance.</title>
        <authorList>
            <person name="Bertelli C."/>
            <person name="Goesmann A."/>
            <person name="Greub G."/>
        </authorList>
    </citation>
    <scope>NUCLEOTIDE SEQUENCE [LARGE SCALE GENOMIC DNA]</scope>
    <source>
        <strain evidence="8">CRIB-18</strain>
    </source>
</reference>
<dbReference type="GO" id="GO:0016020">
    <property type="term" value="C:membrane"/>
    <property type="evidence" value="ECO:0007669"/>
    <property type="project" value="UniProtKB-SubCell"/>
</dbReference>
<evidence type="ECO:0000313" key="8">
    <source>
        <dbReference type="EMBL" id="CDR34413.1"/>
    </source>
</evidence>
<dbReference type="PANTHER" id="PTHR21461">
    <property type="entry name" value="GLYCOSYLTRANSFERASE FAMILY 92 PROTEIN"/>
    <property type="match status" value="1"/>
</dbReference>
<dbReference type="Proteomes" id="UP000031552">
    <property type="component" value="Unassembled WGS sequence"/>
</dbReference>
<dbReference type="RefSeq" id="WP_041017969.1">
    <property type="nucleotide sequence ID" value="NZ_CCEJ010000008.1"/>
</dbReference>
<evidence type="ECO:0000256" key="1">
    <source>
        <dbReference type="ARBA" id="ARBA00004167"/>
    </source>
</evidence>
<comment type="caution">
    <text evidence="8">The sequence shown here is derived from an EMBL/GenBank/DDBJ whole genome shotgun (WGS) entry which is preliminary data.</text>
</comment>
<evidence type="ECO:0000313" key="9">
    <source>
        <dbReference type="Proteomes" id="UP000031552"/>
    </source>
</evidence>
<evidence type="ECO:0000256" key="5">
    <source>
        <dbReference type="ARBA" id="ARBA00022989"/>
    </source>
</evidence>
<proteinExistence type="predicted"/>